<dbReference type="KEGG" id="pmf:P9303_02921"/>
<organism evidence="1 2">
    <name type="scientific">Prochlorococcus marinus (strain MIT 9303)</name>
    <dbReference type="NCBI Taxonomy" id="59922"/>
    <lineage>
        <taxon>Bacteria</taxon>
        <taxon>Bacillati</taxon>
        <taxon>Cyanobacteriota</taxon>
        <taxon>Cyanophyceae</taxon>
        <taxon>Synechococcales</taxon>
        <taxon>Prochlorococcaceae</taxon>
        <taxon>Prochlorococcus</taxon>
    </lineage>
</organism>
<dbReference type="HOGENOM" id="CLU_2808965_0_0_3"/>
<reference evidence="1 2" key="1">
    <citation type="journal article" date="2007" name="PLoS Genet.">
        <title>Patterns and implications of gene gain and loss in the evolution of Prochlorococcus.</title>
        <authorList>
            <person name="Kettler G.C."/>
            <person name="Martiny A.C."/>
            <person name="Huang K."/>
            <person name="Zucker J."/>
            <person name="Coleman M.L."/>
            <person name="Rodrigue S."/>
            <person name="Chen F."/>
            <person name="Lapidus A."/>
            <person name="Ferriera S."/>
            <person name="Johnson J."/>
            <person name="Steglich C."/>
            <person name="Church G.M."/>
            <person name="Richardson P."/>
            <person name="Chisholm S.W."/>
        </authorList>
    </citation>
    <scope>NUCLEOTIDE SEQUENCE [LARGE SCALE GENOMIC DNA]</scope>
    <source>
        <strain evidence="1 2">MIT 9303</strain>
    </source>
</reference>
<dbReference type="AlphaFoldDB" id="A2C6D5"/>
<sequence>MRNTEKNTPTCVHLFMSINSKPETFYVQSMAAECDSGYIFLLEDQYVDPLVLNEILEANNSFPCNTD</sequence>
<name>A2C6D5_PROM3</name>
<gene>
    <name evidence="1" type="ordered locus">P9303_02921</name>
</gene>
<evidence type="ECO:0000313" key="2">
    <source>
        <dbReference type="Proteomes" id="UP000002274"/>
    </source>
</evidence>
<dbReference type="EMBL" id="CP000554">
    <property type="protein sequence ID" value="ABM77045.1"/>
    <property type="molecule type" value="Genomic_DNA"/>
</dbReference>
<evidence type="ECO:0000313" key="1">
    <source>
        <dbReference type="EMBL" id="ABM77045.1"/>
    </source>
</evidence>
<dbReference type="Proteomes" id="UP000002274">
    <property type="component" value="Chromosome"/>
</dbReference>
<protein>
    <submittedName>
        <fullName evidence="1">Uncharacterized protein</fullName>
    </submittedName>
</protein>
<proteinExistence type="predicted"/>
<accession>A2C6D5</accession>